<organism evidence="7 8">
    <name type="scientific">Cronartium quercuum f. sp. fusiforme G11</name>
    <dbReference type="NCBI Taxonomy" id="708437"/>
    <lineage>
        <taxon>Eukaryota</taxon>
        <taxon>Fungi</taxon>
        <taxon>Dikarya</taxon>
        <taxon>Basidiomycota</taxon>
        <taxon>Pucciniomycotina</taxon>
        <taxon>Pucciniomycetes</taxon>
        <taxon>Pucciniales</taxon>
        <taxon>Coleosporiaceae</taxon>
        <taxon>Cronartium</taxon>
    </lineage>
</organism>
<dbReference type="Pfam" id="PF09341">
    <property type="entry name" value="Pcc1"/>
    <property type="match status" value="1"/>
</dbReference>
<evidence type="ECO:0000256" key="4">
    <source>
        <dbReference type="ARBA" id="ARBA00022490"/>
    </source>
</evidence>
<evidence type="ECO:0000256" key="6">
    <source>
        <dbReference type="ARBA" id="ARBA00023242"/>
    </source>
</evidence>
<evidence type="ECO:0000256" key="2">
    <source>
        <dbReference type="ARBA" id="ARBA00004496"/>
    </source>
</evidence>
<dbReference type="AlphaFoldDB" id="A0A9P6NWW5"/>
<dbReference type="GO" id="GO:0005737">
    <property type="term" value="C:cytoplasm"/>
    <property type="evidence" value="ECO:0007669"/>
    <property type="project" value="UniProtKB-SubCell"/>
</dbReference>
<sequence length="104" mass="11632">MSTLQPPSTLDHQTDSNFPSNWHILTLDIPIPDQRKAQIIIDAISPDKPVKSPLLVRRSIKLLSDPVPTIRICLGALTVRQARVSMDHLISDLDLVIETLETFV</sequence>
<dbReference type="InterPro" id="IPR015419">
    <property type="entry name" value="CTAG/Pcc1"/>
</dbReference>
<accession>A0A9P6NWW5</accession>
<evidence type="ECO:0000256" key="3">
    <source>
        <dbReference type="ARBA" id="ARBA00007073"/>
    </source>
</evidence>
<gene>
    <name evidence="7" type="ORF">CROQUDRAFT_668318</name>
</gene>
<dbReference type="GO" id="GO:0005634">
    <property type="term" value="C:nucleus"/>
    <property type="evidence" value="ECO:0007669"/>
    <property type="project" value="UniProtKB-SubCell"/>
</dbReference>
<comment type="subcellular location">
    <subcellularLocation>
        <location evidence="2">Cytoplasm</location>
    </subcellularLocation>
    <subcellularLocation>
        <location evidence="1">Nucleus</location>
    </subcellularLocation>
</comment>
<proteinExistence type="inferred from homology"/>
<comment type="caution">
    <text evidence="7">The sequence shown here is derived from an EMBL/GenBank/DDBJ whole genome shotgun (WGS) entry which is preliminary data.</text>
</comment>
<dbReference type="Gene3D" id="3.30.310.50">
    <property type="entry name" value="Alpha-D-phosphohexomutase, C-terminal domain"/>
    <property type="match status" value="1"/>
</dbReference>
<evidence type="ECO:0000313" key="8">
    <source>
        <dbReference type="Proteomes" id="UP000886653"/>
    </source>
</evidence>
<keyword evidence="5" id="KW-0819">tRNA processing</keyword>
<evidence type="ECO:0008006" key="9">
    <source>
        <dbReference type="Google" id="ProtNLM"/>
    </source>
</evidence>
<evidence type="ECO:0000313" key="7">
    <source>
        <dbReference type="EMBL" id="KAG0151006.1"/>
    </source>
</evidence>
<comment type="similarity">
    <text evidence="3">Belongs to the CTAG/PCC1 family.</text>
</comment>
<reference evidence="7" key="1">
    <citation type="submission" date="2013-11" db="EMBL/GenBank/DDBJ databases">
        <title>Genome sequence of the fusiform rust pathogen reveals effectors for host alternation and coevolution with pine.</title>
        <authorList>
            <consortium name="DOE Joint Genome Institute"/>
            <person name="Smith K."/>
            <person name="Pendleton A."/>
            <person name="Kubisiak T."/>
            <person name="Anderson C."/>
            <person name="Salamov A."/>
            <person name="Aerts A."/>
            <person name="Riley R."/>
            <person name="Clum A."/>
            <person name="Lindquist E."/>
            <person name="Ence D."/>
            <person name="Campbell M."/>
            <person name="Kronenberg Z."/>
            <person name="Feau N."/>
            <person name="Dhillon B."/>
            <person name="Hamelin R."/>
            <person name="Burleigh J."/>
            <person name="Smith J."/>
            <person name="Yandell M."/>
            <person name="Nelson C."/>
            <person name="Grigoriev I."/>
            <person name="Davis J."/>
        </authorList>
    </citation>
    <scope>NUCLEOTIDE SEQUENCE</scope>
    <source>
        <strain evidence="7">G11</strain>
    </source>
</reference>
<evidence type="ECO:0000256" key="5">
    <source>
        <dbReference type="ARBA" id="ARBA00022694"/>
    </source>
</evidence>
<dbReference type="FunFam" id="3.30.310.50:FF:000005">
    <property type="entry name" value="L antigen family member 3"/>
    <property type="match status" value="1"/>
</dbReference>
<keyword evidence="8" id="KW-1185">Reference proteome</keyword>
<dbReference type="GO" id="GO:0008033">
    <property type="term" value="P:tRNA processing"/>
    <property type="evidence" value="ECO:0007669"/>
    <property type="project" value="UniProtKB-KW"/>
</dbReference>
<protein>
    <recommendedName>
        <fullName evidence="9">Transcription factor Pcc1</fullName>
    </recommendedName>
</protein>
<name>A0A9P6NWW5_9BASI</name>
<dbReference type="Proteomes" id="UP000886653">
    <property type="component" value="Unassembled WGS sequence"/>
</dbReference>
<dbReference type="EMBL" id="MU167216">
    <property type="protein sequence ID" value="KAG0151006.1"/>
    <property type="molecule type" value="Genomic_DNA"/>
</dbReference>
<keyword evidence="4" id="KW-0963">Cytoplasm</keyword>
<dbReference type="OrthoDB" id="10025739at2759"/>
<evidence type="ECO:0000256" key="1">
    <source>
        <dbReference type="ARBA" id="ARBA00004123"/>
    </source>
</evidence>
<keyword evidence="6" id="KW-0539">Nucleus</keyword>